<organism evidence="3 4">
    <name type="scientific">Nocardioides flavus</name>
    <name type="common">ex Wang et al. 2016</name>
    <dbReference type="NCBI Taxonomy" id="2058780"/>
    <lineage>
        <taxon>Bacteria</taxon>
        <taxon>Bacillati</taxon>
        <taxon>Actinomycetota</taxon>
        <taxon>Actinomycetes</taxon>
        <taxon>Propionibacteriales</taxon>
        <taxon>Nocardioidaceae</taxon>
        <taxon>Nocardioides</taxon>
    </lineage>
</organism>
<dbReference type="PRINTS" id="PR01438">
    <property type="entry name" value="UNVRSLSTRESS"/>
</dbReference>
<keyword evidence="4" id="KW-1185">Reference proteome</keyword>
<dbReference type="SUPFAM" id="SSF52402">
    <property type="entry name" value="Adenine nucleotide alpha hydrolases-like"/>
    <property type="match status" value="2"/>
</dbReference>
<feature type="domain" description="UspA" evidence="2">
    <location>
        <begin position="157"/>
        <end position="291"/>
    </location>
</feature>
<dbReference type="InterPro" id="IPR006015">
    <property type="entry name" value="Universal_stress_UspA"/>
</dbReference>
<sequence>MEESMDATTAGTIVVGVTGRGRETAALRFAGEVARREGARILLVHVTREPLPTVPGALLDEVEAAEVAARVLEDAVHELEDLAGGDLVVDAVSRRGVPARVLVGLSGSARLVVVQNRTSGTVERLLVGSTTNGTAAHSACPVVSVPAGWRREPGTDEVVVGMHEDALPREVLEQGFAWAAATGAHLRVVHAWRLDAAYDDIITNRVAAEWREEQKKRLTSIVAEVRGAWPQVEVEVEVRHQWPADVLVDDSRNASLVVIGRRGVHGWVPEHLGSLARTVLRAARCPVMVVPVLERTEDTEDWGLVADEVSPQT</sequence>
<evidence type="ECO:0000256" key="1">
    <source>
        <dbReference type="ARBA" id="ARBA00008791"/>
    </source>
</evidence>
<dbReference type="InterPro" id="IPR014729">
    <property type="entry name" value="Rossmann-like_a/b/a_fold"/>
</dbReference>
<dbReference type="Gene3D" id="3.40.50.620">
    <property type="entry name" value="HUPs"/>
    <property type="match status" value="2"/>
</dbReference>
<protein>
    <recommendedName>
        <fullName evidence="2">UspA domain-containing protein</fullName>
    </recommendedName>
</protein>
<gene>
    <name evidence="3" type="ORF">GCM10011376_36180</name>
</gene>
<dbReference type="PANTHER" id="PTHR46268:SF6">
    <property type="entry name" value="UNIVERSAL STRESS PROTEIN UP12"/>
    <property type="match status" value="1"/>
</dbReference>
<reference evidence="4" key="1">
    <citation type="journal article" date="2019" name="Int. J. Syst. Evol. Microbiol.">
        <title>The Global Catalogue of Microorganisms (GCM) 10K type strain sequencing project: providing services to taxonomists for standard genome sequencing and annotation.</title>
        <authorList>
            <consortium name="The Broad Institute Genomics Platform"/>
            <consortium name="The Broad Institute Genome Sequencing Center for Infectious Disease"/>
            <person name="Wu L."/>
            <person name="Ma J."/>
        </authorList>
    </citation>
    <scope>NUCLEOTIDE SEQUENCE [LARGE SCALE GENOMIC DNA]</scope>
    <source>
        <strain evidence="4">CGMCC 1.12791</strain>
    </source>
</reference>
<dbReference type="Pfam" id="PF00582">
    <property type="entry name" value="Usp"/>
    <property type="match status" value="2"/>
</dbReference>
<dbReference type="InterPro" id="IPR006016">
    <property type="entry name" value="UspA"/>
</dbReference>
<dbReference type="EMBL" id="BNAD01000016">
    <property type="protein sequence ID" value="GHE19008.1"/>
    <property type="molecule type" value="Genomic_DNA"/>
</dbReference>
<comment type="caution">
    <text evidence="3">The sequence shown here is derived from an EMBL/GenBank/DDBJ whole genome shotgun (WGS) entry which is preliminary data.</text>
</comment>
<dbReference type="PANTHER" id="PTHR46268">
    <property type="entry name" value="STRESS RESPONSE PROTEIN NHAX"/>
    <property type="match status" value="1"/>
</dbReference>
<evidence type="ECO:0000313" key="4">
    <source>
        <dbReference type="Proteomes" id="UP000597341"/>
    </source>
</evidence>
<accession>A0ABQ3HQ34</accession>
<name>A0ABQ3HQ34_9ACTN</name>
<dbReference type="CDD" id="cd00293">
    <property type="entry name" value="USP-like"/>
    <property type="match status" value="1"/>
</dbReference>
<dbReference type="RefSeq" id="WP_191280894.1">
    <property type="nucleotide sequence ID" value="NZ_BNAD01000016.1"/>
</dbReference>
<proteinExistence type="inferred from homology"/>
<evidence type="ECO:0000313" key="3">
    <source>
        <dbReference type="EMBL" id="GHE19008.1"/>
    </source>
</evidence>
<evidence type="ECO:0000259" key="2">
    <source>
        <dbReference type="Pfam" id="PF00582"/>
    </source>
</evidence>
<comment type="similarity">
    <text evidence="1">Belongs to the universal stress protein A family.</text>
</comment>
<dbReference type="Proteomes" id="UP000597341">
    <property type="component" value="Unassembled WGS sequence"/>
</dbReference>
<feature type="domain" description="UspA" evidence="2">
    <location>
        <begin position="12"/>
        <end position="146"/>
    </location>
</feature>